<dbReference type="Pfam" id="PF02698">
    <property type="entry name" value="DUF218"/>
    <property type="match status" value="1"/>
</dbReference>
<keyword evidence="1" id="KW-0472">Membrane</keyword>
<dbReference type="InterPro" id="IPR003848">
    <property type="entry name" value="DUF218"/>
</dbReference>
<dbReference type="AlphaFoldDB" id="A0A9E3H414"/>
<evidence type="ECO:0000313" key="4">
    <source>
        <dbReference type="Proteomes" id="UP000813215"/>
    </source>
</evidence>
<evidence type="ECO:0000256" key="1">
    <source>
        <dbReference type="SAM" id="Phobius"/>
    </source>
</evidence>
<dbReference type="PANTHER" id="PTHR30336:SF20">
    <property type="entry name" value="DUF218 DOMAIN-CONTAINING PROTEIN"/>
    <property type="match status" value="1"/>
</dbReference>
<evidence type="ECO:0000313" key="3">
    <source>
        <dbReference type="EMBL" id="MBW4430714.1"/>
    </source>
</evidence>
<reference evidence="3" key="1">
    <citation type="submission" date="2021-05" db="EMBL/GenBank/DDBJ databases">
        <authorList>
            <person name="Pietrasiak N."/>
            <person name="Ward R."/>
            <person name="Stajich J.E."/>
            <person name="Kurbessoian T."/>
        </authorList>
    </citation>
    <scope>NUCLEOTIDE SEQUENCE</scope>
    <source>
        <strain evidence="3">HA4357-MV3</strain>
    </source>
</reference>
<dbReference type="InterPro" id="IPR051599">
    <property type="entry name" value="Cell_Envelope_Assoc"/>
</dbReference>
<dbReference type="InterPro" id="IPR014729">
    <property type="entry name" value="Rossmann-like_a/b/a_fold"/>
</dbReference>
<proteinExistence type="predicted"/>
<protein>
    <submittedName>
        <fullName evidence="3">YdcF family protein</fullName>
    </submittedName>
</protein>
<sequence>MIDKIKKPYLAIVLLCLVPVIMPILAIITFSIYVYSSKTKVTNADAAIVLGAEVWGEKPSPVFQERINHAINLYKHGKVHNIIFTGGVGKNKEIAEAIVGKHYAISKGVKKANILTETASQNTHQNLLYAKNIALSQHLSKFLIVSDPLHMKRAVLMAQDLGIDAYPSATPTTRYRSFQTQFKFLLRETFGYFVYLFLRL</sequence>
<keyword evidence="1" id="KW-0812">Transmembrane</keyword>
<dbReference type="Proteomes" id="UP000813215">
    <property type="component" value="Unassembled WGS sequence"/>
</dbReference>
<feature type="domain" description="DUF218" evidence="2">
    <location>
        <begin position="45"/>
        <end position="191"/>
    </location>
</feature>
<keyword evidence="1" id="KW-1133">Transmembrane helix</keyword>
<dbReference type="Gene3D" id="3.40.50.620">
    <property type="entry name" value="HUPs"/>
    <property type="match status" value="1"/>
</dbReference>
<comment type="caution">
    <text evidence="3">The sequence shown here is derived from an EMBL/GenBank/DDBJ whole genome shotgun (WGS) entry which is preliminary data.</text>
</comment>
<dbReference type="PANTHER" id="PTHR30336">
    <property type="entry name" value="INNER MEMBRANE PROTEIN, PROBABLE PERMEASE"/>
    <property type="match status" value="1"/>
</dbReference>
<dbReference type="GO" id="GO:0005886">
    <property type="term" value="C:plasma membrane"/>
    <property type="evidence" value="ECO:0007669"/>
    <property type="project" value="TreeGrafter"/>
</dbReference>
<gene>
    <name evidence="3" type="ORF">KME28_02900</name>
</gene>
<organism evidence="3 4">
    <name type="scientific">Pelatocladus maniniholoensis HA4357-MV3</name>
    <dbReference type="NCBI Taxonomy" id="1117104"/>
    <lineage>
        <taxon>Bacteria</taxon>
        <taxon>Bacillati</taxon>
        <taxon>Cyanobacteriota</taxon>
        <taxon>Cyanophyceae</taxon>
        <taxon>Nostocales</taxon>
        <taxon>Nostocaceae</taxon>
        <taxon>Pelatocladus</taxon>
    </lineage>
</organism>
<dbReference type="CDD" id="cd06259">
    <property type="entry name" value="YdcF-like"/>
    <property type="match status" value="1"/>
</dbReference>
<accession>A0A9E3H414</accession>
<feature type="transmembrane region" description="Helical" evidence="1">
    <location>
        <begin position="12"/>
        <end position="35"/>
    </location>
</feature>
<reference evidence="3" key="2">
    <citation type="journal article" date="2022" name="Microbiol. Resour. Announc.">
        <title>Metagenome Sequencing to Explore Phylogenomics of Terrestrial Cyanobacteria.</title>
        <authorList>
            <person name="Ward R.D."/>
            <person name="Stajich J.E."/>
            <person name="Johansen J.R."/>
            <person name="Huntemann M."/>
            <person name="Clum A."/>
            <person name="Foster B."/>
            <person name="Foster B."/>
            <person name="Roux S."/>
            <person name="Palaniappan K."/>
            <person name="Varghese N."/>
            <person name="Mukherjee S."/>
            <person name="Reddy T.B.K."/>
            <person name="Daum C."/>
            <person name="Copeland A."/>
            <person name="Chen I.A."/>
            <person name="Ivanova N.N."/>
            <person name="Kyrpides N.C."/>
            <person name="Shapiro N."/>
            <person name="Eloe-Fadrosh E.A."/>
            <person name="Pietrasiak N."/>
        </authorList>
    </citation>
    <scope>NUCLEOTIDE SEQUENCE</scope>
    <source>
        <strain evidence="3">HA4357-MV3</strain>
    </source>
</reference>
<name>A0A9E3H414_9NOST</name>
<evidence type="ECO:0000259" key="2">
    <source>
        <dbReference type="Pfam" id="PF02698"/>
    </source>
</evidence>
<dbReference type="EMBL" id="JAHHHW010000027">
    <property type="protein sequence ID" value="MBW4430714.1"/>
    <property type="molecule type" value="Genomic_DNA"/>
</dbReference>